<organism evidence="2 3">
    <name type="scientific">Phanerochaete sordida</name>
    <dbReference type="NCBI Taxonomy" id="48140"/>
    <lineage>
        <taxon>Eukaryota</taxon>
        <taxon>Fungi</taxon>
        <taxon>Dikarya</taxon>
        <taxon>Basidiomycota</taxon>
        <taxon>Agaricomycotina</taxon>
        <taxon>Agaricomycetes</taxon>
        <taxon>Polyporales</taxon>
        <taxon>Phanerochaetaceae</taxon>
        <taxon>Phanerochaete</taxon>
    </lineage>
</organism>
<accession>A0A9P3GWQ0</accession>
<protein>
    <submittedName>
        <fullName evidence="2">Uncharacterized protein</fullName>
    </submittedName>
</protein>
<dbReference type="EMBL" id="BPQB01000145">
    <property type="protein sequence ID" value="GJF00306.1"/>
    <property type="molecule type" value="Genomic_DNA"/>
</dbReference>
<name>A0A9P3GWQ0_9APHY</name>
<evidence type="ECO:0000256" key="1">
    <source>
        <dbReference type="SAM" id="MobiDB-lite"/>
    </source>
</evidence>
<dbReference type="Proteomes" id="UP000703269">
    <property type="component" value="Unassembled WGS sequence"/>
</dbReference>
<reference evidence="2 3" key="1">
    <citation type="submission" date="2021-08" db="EMBL/GenBank/DDBJ databases">
        <title>Draft Genome Sequence of Phanerochaete sordida strain YK-624.</title>
        <authorList>
            <person name="Mori T."/>
            <person name="Dohra H."/>
            <person name="Suzuki T."/>
            <person name="Kawagishi H."/>
            <person name="Hirai H."/>
        </authorList>
    </citation>
    <scope>NUCLEOTIDE SEQUENCE [LARGE SCALE GENOMIC DNA]</scope>
    <source>
        <strain evidence="2 3">YK-624</strain>
    </source>
</reference>
<comment type="caution">
    <text evidence="2">The sequence shown here is derived from an EMBL/GenBank/DDBJ whole genome shotgun (WGS) entry which is preliminary data.</text>
</comment>
<keyword evidence="3" id="KW-1185">Reference proteome</keyword>
<dbReference type="AlphaFoldDB" id="A0A9P3GWQ0"/>
<evidence type="ECO:0000313" key="2">
    <source>
        <dbReference type="EMBL" id="GJF00306.1"/>
    </source>
</evidence>
<proteinExistence type="predicted"/>
<gene>
    <name evidence="2" type="ORF">PsYK624_165900</name>
</gene>
<feature type="region of interest" description="Disordered" evidence="1">
    <location>
        <begin position="127"/>
        <end position="151"/>
    </location>
</feature>
<sequence>MLIAPKSSDVLILDAALGDPTDPRASTGRPLIVRVVYIVANAPRCCGGRPAGYVQTSKVALGLSTCDAHAVDATFVTGILPAQDIFETRPSTLTNEAAREARASTQRACGDLQRRPTHAEWRSVAAEGAIKPRMRGSHRDRQHACPNSGTP</sequence>
<evidence type="ECO:0000313" key="3">
    <source>
        <dbReference type="Proteomes" id="UP000703269"/>
    </source>
</evidence>